<dbReference type="Gene3D" id="2.60.220.30">
    <property type="match status" value="1"/>
</dbReference>
<accession>X1CI49</accession>
<feature type="domain" description="ZU5" evidence="1">
    <location>
        <begin position="97"/>
        <end position="233"/>
    </location>
</feature>
<organism evidence="2">
    <name type="scientific">marine sediment metagenome</name>
    <dbReference type="NCBI Taxonomy" id="412755"/>
    <lineage>
        <taxon>unclassified sequences</taxon>
        <taxon>metagenomes</taxon>
        <taxon>ecological metagenomes</taxon>
    </lineage>
</organism>
<dbReference type="AlphaFoldDB" id="X1CI49"/>
<proteinExistence type="predicted"/>
<dbReference type="PROSITE" id="PS51145">
    <property type="entry name" value="ZU5"/>
    <property type="match status" value="1"/>
</dbReference>
<feature type="non-terminal residue" evidence="2">
    <location>
        <position position="1"/>
    </location>
</feature>
<protein>
    <recommendedName>
        <fullName evidence="1">ZU5 domain-containing protein</fullName>
    </recommendedName>
</protein>
<name>X1CI49_9ZZZZ</name>
<dbReference type="EMBL" id="BART01023718">
    <property type="protein sequence ID" value="GAG95923.1"/>
    <property type="molecule type" value="Genomic_DNA"/>
</dbReference>
<gene>
    <name evidence="2" type="ORF">S01H4_43067</name>
</gene>
<comment type="caution">
    <text evidence="2">The sequence shown here is derived from an EMBL/GenBank/DDBJ whole genome shotgun (WGS) entry which is preliminary data.</text>
</comment>
<reference evidence="2" key="1">
    <citation type="journal article" date="2014" name="Front. Microbiol.">
        <title>High frequency of phylogenetically diverse reductive dehalogenase-homologous genes in deep subseafloor sedimentary metagenomes.</title>
        <authorList>
            <person name="Kawai M."/>
            <person name="Futagami T."/>
            <person name="Toyoda A."/>
            <person name="Takaki Y."/>
            <person name="Nishi S."/>
            <person name="Hori S."/>
            <person name="Arai W."/>
            <person name="Tsubouchi T."/>
            <person name="Morono Y."/>
            <person name="Uchiyama I."/>
            <person name="Ito T."/>
            <person name="Fujiyama A."/>
            <person name="Inagaki F."/>
            <person name="Takami H."/>
        </authorList>
    </citation>
    <scope>NUCLEOTIDE SEQUENCE</scope>
    <source>
        <strain evidence="2">Expedition CK06-06</strain>
    </source>
</reference>
<evidence type="ECO:0000313" key="2">
    <source>
        <dbReference type="EMBL" id="GAG95923.1"/>
    </source>
</evidence>
<evidence type="ECO:0000259" key="1">
    <source>
        <dbReference type="PROSITE" id="PS51145"/>
    </source>
</evidence>
<dbReference type="InterPro" id="IPR000906">
    <property type="entry name" value="ZU5_dom"/>
</dbReference>
<sequence>TFQKNLSAGVYFYQLTTLDKNRSEIRKMVLIDGGNTVFKISILKKVKSEHSHVLLKKAMNSELHLTFSHPTFYPINKYVNVPNDTSIQYIISMRELPDENTYVDQDGGIISIESESDINGTEISIPPGAMNTGQILSVKENLSIPSVNDTLFDFYSPGLSIKTDGDSFFSKPIIISMPIYKDEIDEYTVAGPAYFNKDSSKWEFIHTAILDTVSEKITFSVNHLTDFIYMGITIPGIYWNPFLDNDAAPHVNALWAEIVGEKS</sequence>